<accession>A0A818UQ43</accession>
<dbReference type="GO" id="GO:0003676">
    <property type="term" value="F:nucleic acid binding"/>
    <property type="evidence" value="ECO:0007669"/>
    <property type="project" value="InterPro"/>
</dbReference>
<name>A0A818UQ43_9BILA</name>
<reference evidence="3" key="1">
    <citation type="submission" date="2021-02" db="EMBL/GenBank/DDBJ databases">
        <authorList>
            <person name="Nowell W R."/>
        </authorList>
    </citation>
    <scope>NUCLEOTIDE SEQUENCE</scope>
</reference>
<evidence type="ECO:0000313" key="3">
    <source>
        <dbReference type="EMBL" id="CAF3701806.1"/>
    </source>
</evidence>
<evidence type="ECO:0000313" key="4">
    <source>
        <dbReference type="Proteomes" id="UP000663865"/>
    </source>
</evidence>
<dbReference type="PANTHER" id="PTHR46068">
    <property type="entry name" value="PROTEIN CBG27172"/>
    <property type="match status" value="1"/>
</dbReference>
<dbReference type="AlphaFoldDB" id="A0A818UQ43"/>
<dbReference type="Proteomes" id="UP000663872">
    <property type="component" value="Unassembled WGS sequence"/>
</dbReference>
<evidence type="ECO:0000313" key="2">
    <source>
        <dbReference type="EMBL" id="CAF3526286.1"/>
    </source>
</evidence>
<sequence>MSNMFTLEEQFRGLVLSLKEMNPTWMTSNIADEIQSYENPPPLSRDALRRKINRILQRGTIRDKLKRSPPRTVRTEQLKKAVKRLLHLKVGQSQRKVVLDLQRNNIQGKRTSVQRIIKELNLKPFKLRKAQKLTTVNKERRVACAKRLIRKYGARKTNSKWQWTKLVNTDFSGIFTIEGFHNNKNDVIYAEESSEIPANLREAPMTKYPSGVMFWGGICTKGLIPHDGPINVTQWLRDQCQNDKRKRVYMTGELYAIYLCEKAIPAINEVVEDLDEAIFQDDQDSKHRTQVAMDVVYDLFEERIEPNDGDAKFADVWPIENIWGIMREKTRGKTLENLDSLIGFVNSEWRKITLEQCEAMIDNIPKRLANVVQLNGNQVYEH</sequence>
<dbReference type="Gene3D" id="3.30.420.10">
    <property type="entry name" value="Ribonuclease H-like superfamily/Ribonuclease H"/>
    <property type="match status" value="1"/>
</dbReference>
<dbReference type="InterPro" id="IPR036397">
    <property type="entry name" value="RNaseH_sf"/>
</dbReference>
<gene>
    <name evidence="2" type="ORF">FME351_LOCUS18235</name>
    <name evidence="1" type="ORF">GRG538_LOCUS15155</name>
    <name evidence="3" type="ORF">KIK155_LOCUS26701</name>
</gene>
<dbReference type="PANTHER" id="PTHR46068:SF1">
    <property type="entry name" value="TRANSPOSASE IS30-LIKE HTH DOMAIN-CONTAINING PROTEIN"/>
    <property type="match status" value="1"/>
</dbReference>
<evidence type="ECO:0000313" key="1">
    <source>
        <dbReference type="EMBL" id="CAF3464054.1"/>
    </source>
</evidence>
<comment type="caution">
    <text evidence="3">The sequence shown here is derived from an EMBL/GenBank/DDBJ whole genome shotgun (WGS) entry which is preliminary data.</text>
</comment>
<dbReference type="EMBL" id="CAJNYT010002331">
    <property type="protein sequence ID" value="CAF3464054.1"/>
    <property type="molecule type" value="Genomic_DNA"/>
</dbReference>
<dbReference type="EMBL" id="CAJNYU010002268">
    <property type="protein sequence ID" value="CAF3526286.1"/>
    <property type="molecule type" value="Genomic_DNA"/>
</dbReference>
<proteinExistence type="predicted"/>
<dbReference type="EMBL" id="CAJNYV010004853">
    <property type="protein sequence ID" value="CAF3701806.1"/>
    <property type="molecule type" value="Genomic_DNA"/>
</dbReference>
<dbReference type="Proteomes" id="UP000663869">
    <property type="component" value="Unassembled WGS sequence"/>
</dbReference>
<protein>
    <recommendedName>
        <fullName evidence="5">Transposase</fullName>
    </recommendedName>
</protein>
<evidence type="ECO:0008006" key="5">
    <source>
        <dbReference type="Google" id="ProtNLM"/>
    </source>
</evidence>
<dbReference type="Proteomes" id="UP000663865">
    <property type="component" value="Unassembled WGS sequence"/>
</dbReference>
<organism evidence="3 4">
    <name type="scientific">Rotaria socialis</name>
    <dbReference type="NCBI Taxonomy" id="392032"/>
    <lineage>
        <taxon>Eukaryota</taxon>
        <taxon>Metazoa</taxon>
        <taxon>Spiralia</taxon>
        <taxon>Gnathifera</taxon>
        <taxon>Rotifera</taxon>
        <taxon>Eurotatoria</taxon>
        <taxon>Bdelloidea</taxon>
        <taxon>Philodinida</taxon>
        <taxon>Philodinidae</taxon>
        <taxon>Rotaria</taxon>
    </lineage>
</organism>